<organism evidence="1 2">
    <name type="scientific">Mycobacterium innocens</name>
    <dbReference type="NCBI Taxonomy" id="2341083"/>
    <lineage>
        <taxon>Bacteria</taxon>
        <taxon>Bacillati</taxon>
        <taxon>Actinomycetota</taxon>
        <taxon>Actinomycetes</taxon>
        <taxon>Mycobacteriales</taxon>
        <taxon>Mycobacteriaceae</taxon>
        <taxon>Mycobacterium</taxon>
    </lineage>
</organism>
<reference evidence="1 2" key="1">
    <citation type="submission" date="2018-09" db="EMBL/GenBank/DDBJ databases">
        <authorList>
            <person name="Tagini F."/>
        </authorList>
    </citation>
    <scope>NUCLEOTIDE SEQUENCE [LARGE SCALE GENOMIC DNA]</scope>
    <source>
        <strain evidence="1 2">MK13</strain>
    </source>
</reference>
<dbReference type="Proteomes" id="UP000267289">
    <property type="component" value="Unassembled WGS sequence"/>
</dbReference>
<evidence type="ECO:0008006" key="3">
    <source>
        <dbReference type="Google" id="ProtNLM"/>
    </source>
</evidence>
<evidence type="ECO:0000313" key="1">
    <source>
        <dbReference type="EMBL" id="VBA46278.1"/>
    </source>
</evidence>
<proteinExistence type="predicted"/>
<protein>
    <recommendedName>
        <fullName evidence="3">SCP2 domain-containing protein</fullName>
    </recommendedName>
</protein>
<dbReference type="SUPFAM" id="SSF55718">
    <property type="entry name" value="SCP-like"/>
    <property type="match status" value="1"/>
</dbReference>
<keyword evidence="2" id="KW-1185">Reference proteome</keyword>
<gene>
    <name evidence="1" type="ORF">LAUMK13_05638</name>
</gene>
<name>A0A498QKC8_9MYCO</name>
<dbReference type="OrthoDB" id="5243187at2"/>
<sequence>MTQTYPFLSEQWFGAVKDLLADGEPELPEPLRGLVVNVNVTDVGVQTTYRGCWFEPGFSDDAEAALTTTSQLAYDVMIEKNLALGVRAIATGKAKLKGDKTKMMKLRAVRPTAAQEAFEQCVREVTRL</sequence>
<accession>A0A498QKC8</accession>
<dbReference type="Gene3D" id="3.30.1050.10">
    <property type="entry name" value="SCP2 sterol-binding domain"/>
    <property type="match status" value="1"/>
</dbReference>
<dbReference type="InterPro" id="IPR036527">
    <property type="entry name" value="SCP2_sterol-bd_dom_sf"/>
</dbReference>
<evidence type="ECO:0000313" key="2">
    <source>
        <dbReference type="Proteomes" id="UP000267289"/>
    </source>
</evidence>
<dbReference type="AlphaFoldDB" id="A0A498QKC8"/>
<dbReference type="RefSeq" id="WP_075543023.1">
    <property type="nucleotide sequence ID" value="NZ_UPHQ01000313.1"/>
</dbReference>
<dbReference type="EMBL" id="UPHQ01000313">
    <property type="protein sequence ID" value="VBA46278.1"/>
    <property type="molecule type" value="Genomic_DNA"/>
</dbReference>